<keyword evidence="1" id="KW-0472">Membrane</keyword>
<evidence type="ECO:0000256" key="1">
    <source>
        <dbReference type="SAM" id="Phobius"/>
    </source>
</evidence>
<feature type="transmembrane region" description="Helical" evidence="1">
    <location>
        <begin position="46"/>
        <end position="62"/>
    </location>
</feature>
<proteinExistence type="predicted"/>
<keyword evidence="3" id="KW-1185">Reference proteome</keyword>
<gene>
    <name evidence="2" type="ORF">E2C01_009296</name>
</gene>
<evidence type="ECO:0000313" key="2">
    <source>
        <dbReference type="EMBL" id="MPC16471.1"/>
    </source>
</evidence>
<protein>
    <submittedName>
        <fullName evidence="2">Uncharacterized protein</fullName>
    </submittedName>
</protein>
<sequence>MPQMIHIPPPLVSKPSSYVKLLKNTQTNQTSHIYEICGKMTYQRSLIHLLSVVVVVVVMVMVKP</sequence>
<keyword evidence="1" id="KW-1133">Transmembrane helix</keyword>
<comment type="caution">
    <text evidence="2">The sequence shown here is derived from an EMBL/GenBank/DDBJ whole genome shotgun (WGS) entry which is preliminary data.</text>
</comment>
<accession>A0A5B7D4T0</accession>
<evidence type="ECO:0000313" key="3">
    <source>
        <dbReference type="Proteomes" id="UP000324222"/>
    </source>
</evidence>
<dbReference type="EMBL" id="VSRR010000509">
    <property type="protein sequence ID" value="MPC16471.1"/>
    <property type="molecule type" value="Genomic_DNA"/>
</dbReference>
<name>A0A5B7D4T0_PORTR</name>
<organism evidence="2 3">
    <name type="scientific">Portunus trituberculatus</name>
    <name type="common">Swimming crab</name>
    <name type="synonym">Neptunus trituberculatus</name>
    <dbReference type="NCBI Taxonomy" id="210409"/>
    <lineage>
        <taxon>Eukaryota</taxon>
        <taxon>Metazoa</taxon>
        <taxon>Ecdysozoa</taxon>
        <taxon>Arthropoda</taxon>
        <taxon>Crustacea</taxon>
        <taxon>Multicrustacea</taxon>
        <taxon>Malacostraca</taxon>
        <taxon>Eumalacostraca</taxon>
        <taxon>Eucarida</taxon>
        <taxon>Decapoda</taxon>
        <taxon>Pleocyemata</taxon>
        <taxon>Brachyura</taxon>
        <taxon>Eubrachyura</taxon>
        <taxon>Portunoidea</taxon>
        <taxon>Portunidae</taxon>
        <taxon>Portuninae</taxon>
        <taxon>Portunus</taxon>
    </lineage>
</organism>
<reference evidence="2 3" key="1">
    <citation type="submission" date="2019-05" db="EMBL/GenBank/DDBJ databases">
        <title>Another draft genome of Portunus trituberculatus and its Hox gene families provides insights of decapod evolution.</title>
        <authorList>
            <person name="Jeong J.-H."/>
            <person name="Song I."/>
            <person name="Kim S."/>
            <person name="Choi T."/>
            <person name="Kim D."/>
            <person name="Ryu S."/>
            <person name="Kim W."/>
        </authorList>
    </citation>
    <scope>NUCLEOTIDE SEQUENCE [LARGE SCALE GENOMIC DNA]</scope>
    <source>
        <tissue evidence="2">Muscle</tissue>
    </source>
</reference>
<dbReference type="Proteomes" id="UP000324222">
    <property type="component" value="Unassembled WGS sequence"/>
</dbReference>
<keyword evidence="1" id="KW-0812">Transmembrane</keyword>
<dbReference type="AlphaFoldDB" id="A0A5B7D4T0"/>